<evidence type="ECO:0000313" key="7">
    <source>
        <dbReference type="EMBL" id="KAA2373936.1"/>
    </source>
</evidence>
<dbReference type="GO" id="GO:0006352">
    <property type="term" value="P:DNA-templated transcription initiation"/>
    <property type="evidence" value="ECO:0007669"/>
    <property type="project" value="InterPro"/>
</dbReference>
<protein>
    <submittedName>
        <fullName evidence="7">RNA polymerase sigma-70 factor</fullName>
    </submittedName>
    <submittedName>
        <fullName evidence="10">RNA polymerase subunit sigma-70</fullName>
    </submittedName>
</protein>
<evidence type="ECO:0000313" key="10">
    <source>
        <dbReference type="EMBL" id="OUN04036.1"/>
    </source>
</evidence>
<keyword evidence="3" id="KW-0731">Sigma factor</keyword>
<dbReference type="InterPro" id="IPR014284">
    <property type="entry name" value="RNA_pol_sigma-70_dom"/>
</dbReference>
<sequence length="191" mass="22767">MKPDTIILTQQSFDKLFRLYQRKLYAVAYSLVHDANTAEDIVHDSFMTIWENRETVQFTSIEAYLFGVVKKRCLKYRRDRYTGKAVYEKILMKERGVMDFYTRTIESCNPNELFQREIIEICRKQLEQMPELTKQVFIAHKLEGKSYKEIADMLCINLKKVDRELQQAAMKLRLSLKDYLLLLLLIVYSEI</sequence>
<dbReference type="RefSeq" id="WP_009597316.1">
    <property type="nucleotide sequence ID" value="NZ_BAAFKZ010000037.1"/>
</dbReference>
<feature type="domain" description="RNA polymerase sigma factor 70 region 4 type 2" evidence="6">
    <location>
        <begin position="124"/>
        <end position="172"/>
    </location>
</feature>
<evidence type="ECO:0000256" key="3">
    <source>
        <dbReference type="ARBA" id="ARBA00023082"/>
    </source>
</evidence>
<dbReference type="NCBIfam" id="TIGR02937">
    <property type="entry name" value="sigma70-ECF"/>
    <property type="match status" value="1"/>
</dbReference>
<gene>
    <name evidence="10" type="ORF">B5G41_06135</name>
    <name evidence="8" type="ORF">F2S36_14585</name>
    <name evidence="7" type="ORF">F2Y10_16405</name>
    <name evidence="9" type="ORF">NE651_13115</name>
</gene>
<dbReference type="InterPro" id="IPR036388">
    <property type="entry name" value="WH-like_DNA-bd_sf"/>
</dbReference>
<dbReference type="Pfam" id="PF04542">
    <property type="entry name" value="Sigma70_r2"/>
    <property type="match status" value="1"/>
</dbReference>
<reference evidence="9" key="4">
    <citation type="submission" date="2022-06" db="EMBL/GenBank/DDBJ databases">
        <title>Isolation of gut microbiota from human fecal samples.</title>
        <authorList>
            <person name="Pamer E.G."/>
            <person name="Barat B."/>
            <person name="Waligurski E."/>
            <person name="Medina S."/>
            <person name="Paddock L."/>
            <person name="Mostad J."/>
        </authorList>
    </citation>
    <scope>NUCLEOTIDE SEQUENCE</scope>
    <source>
        <strain evidence="9">DFI.6.22</strain>
    </source>
</reference>
<dbReference type="InterPro" id="IPR014327">
    <property type="entry name" value="RNA_pol_sigma70_bacteroid"/>
</dbReference>
<evidence type="ECO:0000313" key="11">
    <source>
        <dbReference type="Proteomes" id="UP000195772"/>
    </source>
</evidence>
<keyword evidence="4" id="KW-0804">Transcription</keyword>
<dbReference type="AlphaFoldDB" id="A0A1Y3QWL6"/>
<dbReference type="EMBL" id="JANGBQ010000023">
    <property type="protein sequence ID" value="MCQ5083823.1"/>
    <property type="molecule type" value="Genomic_DNA"/>
</dbReference>
<keyword evidence="2" id="KW-0805">Transcription regulation</keyword>
<evidence type="ECO:0000256" key="1">
    <source>
        <dbReference type="ARBA" id="ARBA00010641"/>
    </source>
</evidence>
<dbReference type="PANTHER" id="PTHR43133">
    <property type="entry name" value="RNA POLYMERASE ECF-TYPE SIGMA FACTO"/>
    <property type="match status" value="1"/>
</dbReference>
<dbReference type="Gene3D" id="1.10.1740.10">
    <property type="match status" value="1"/>
</dbReference>
<dbReference type="InterPro" id="IPR013325">
    <property type="entry name" value="RNA_pol_sigma_r2"/>
</dbReference>
<proteinExistence type="inferred from homology"/>
<evidence type="ECO:0000313" key="12">
    <source>
        <dbReference type="Proteomes" id="UP000322940"/>
    </source>
</evidence>
<dbReference type="PANTHER" id="PTHR43133:SF46">
    <property type="entry name" value="RNA POLYMERASE SIGMA-70 FACTOR ECF SUBFAMILY"/>
    <property type="match status" value="1"/>
</dbReference>
<evidence type="ECO:0000313" key="13">
    <source>
        <dbReference type="Proteomes" id="UP000323119"/>
    </source>
</evidence>
<feature type="domain" description="RNA polymerase sigma-70 region 2" evidence="5">
    <location>
        <begin position="16"/>
        <end position="80"/>
    </location>
</feature>
<dbReference type="Gene3D" id="1.10.10.10">
    <property type="entry name" value="Winged helix-like DNA-binding domain superfamily/Winged helix DNA-binding domain"/>
    <property type="match status" value="1"/>
</dbReference>
<evidence type="ECO:0000259" key="5">
    <source>
        <dbReference type="Pfam" id="PF04542"/>
    </source>
</evidence>
<dbReference type="Proteomes" id="UP000195772">
    <property type="component" value="Unassembled WGS sequence"/>
</dbReference>
<dbReference type="EMBL" id="VVUY01000022">
    <property type="protein sequence ID" value="KAA2556959.1"/>
    <property type="molecule type" value="Genomic_DNA"/>
</dbReference>
<reference evidence="10" key="2">
    <citation type="journal article" date="2018" name="BMC Genomics">
        <title>Whole genome sequencing and function prediction of 133 gut anaerobes isolated from chicken caecum in pure cultures.</title>
        <authorList>
            <person name="Medvecky M."/>
            <person name="Cejkova D."/>
            <person name="Polansky O."/>
            <person name="Karasova D."/>
            <person name="Kubasova T."/>
            <person name="Cizek A."/>
            <person name="Rychlik I."/>
        </authorList>
    </citation>
    <scope>NUCLEOTIDE SEQUENCE</scope>
    <source>
        <strain evidence="10">An90</strain>
    </source>
</reference>
<name>A0A1Y3QWL6_9BACT</name>
<dbReference type="Proteomes" id="UP001205035">
    <property type="component" value="Unassembled WGS sequence"/>
</dbReference>
<dbReference type="InterPro" id="IPR007627">
    <property type="entry name" value="RNA_pol_sigma70_r2"/>
</dbReference>
<dbReference type="GO" id="GO:0016987">
    <property type="term" value="F:sigma factor activity"/>
    <property type="evidence" value="ECO:0007669"/>
    <property type="project" value="UniProtKB-KW"/>
</dbReference>
<dbReference type="SUPFAM" id="SSF88659">
    <property type="entry name" value="Sigma3 and sigma4 domains of RNA polymerase sigma factors"/>
    <property type="match status" value="1"/>
</dbReference>
<evidence type="ECO:0000256" key="4">
    <source>
        <dbReference type="ARBA" id="ARBA00023163"/>
    </source>
</evidence>
<dbReference type="NCBIfam" id="TIGR02985">
    <property type="entry name" value="Sig70_bacteroi1"/>
    <property type="match status" value="1"/>
</dbReference>
<dbReference type="InterPro" id="IPR039425">
    <property type="entry name" value="RNA_pol_sigma-70-like"/>
</dbReference>
<organism evidence="10 11">
    <name type="scientific">Alistipes onderdonkii</name>
    <dbReference type="NCBI Taxonomy" id="328813"/>
    <lineage>
        <taxon>Bacteria</taxon>
        <taxon>Pseudomonadati</taxon>
        <taxon>Bacteroidota</taxon>
        <taxon>Bacteroidia</taxon>
        <taxon>Bacteroidales</taxon>
        <taxon>Rikenellaceae</taxon>
        <taxon>Alistipes</taxon>
    </lineage>
</organism>
<dbReference type="Pfam" id="PF08281">
    <property type="entry name" value="Sigma70_r4_2"/>
    <property type="match status" value="1"/>
</dbReference>
<dbReference type="Proteomes" id="UP000322940">
    <property type="component" value="Unassembled WGS sequence"/>
</dbReference>
<evidence type="ECO:0000256" key="2">
    <source>
        <dbReference type="ARBA" id="ARBA00023015"/>
    </source>
</evidence>
<dbReference type="InterPro" id="IPR013249">
    <property type="entry name" value="RNA_pol_sigma70_r4_t2"/>
</dbReference>
<dbReference type="InterPro" id="IPR013324">
    <property type="entry name" value="RNA_pol_sigma_r3/r4-like"/>
</dbReference>
<dbReference type="OrthoDB" id="670026at2"/>
<evidence type="ECO:0000313" key="8">
    <source>
        <dbReference type="EMBL" id="KAA2556959.1"/>
    </source>
</evidence>
<comment type="caution">
    <text evidence="10">The sequence shown here is derived from an EMBL/GenBank/DDBJ whole genome shotgun (WGS) entry which is preliminary data.</text>
</comment>
<reference evidence="11" key="1">
    <citation type="submission" date="2017-04" db="EMBL/GenBank/DDBJ databases">
        <title>Function of individual gut microbiota members based on whole genome sequencing of pure cultures obtained from chicken caecum.</title>
        <authorList>
            <person name="Medvecky M."/>
            <person name="Cejkova D."/>
            <person name="Polansky O."/>
            <person name="Karasova D."/>
            <person name="Kubasova T."/>
            <person name="Cizek A."/>
            <person name="Rychlik I."/>
        </authorList>
    </citation>
    <scope>NUCLEOTIDE SEQUENCE [LARGE SCALE GENOMIC DNA]</scope>
    <source>
        <strain evidence="11">An90</strain>
    </source>
</reference>
<dbReference type="EMBL" id="VVXH01000038">
    <property type="protein sequence ID" value="KAA2373936.1"/>
    <property type="molecule type" value="Genomic_DNA"/>
</dbReference>
<comment type="similarity">
    <text evidence="1">Belongs to the sigma-70 factor family. ECF subfamily.</text>
</comment>
<dbReference type="GO" id="GO:0003677">
    <property type="term" value="F:DNA binding"/>
    <property type="evidence" value="ECO:0007669"/>
    <property type="project" value="InterPro"/>
</dbReference>
<accession>A0A1Y3QWL6</accession>
<evidence type="ECO:0000313" key="9">
    <source>
        <dbReference type="EMBL" id="MCQ5083823.1"/>
    </source>
</evidence>
<dbReference type="Proteomes" id="UP000323119">
    <property type="component" value="Unassembled WGS sequence"/>
</dbReference>
<dbReference type="SUPFAM" id="SSF88946">
    <property type="entry name" value="Sigma2 domain of RNA polymerase sigma factors"/>
    <property type="match status" value="1"/>
</dbReference>
<evidence type="ECO:0000259" key="6">
    <source>
        <dbReference type="Pfam" id="PF08281"/>
    </source>
</evidence>
<dbReference type="GeneID" id="59808739"/>
<reference evidence="12 13" key="3">
    <citation type="journal article" date="2019" name="Nat. Med.">
        <title>A library of human gut bacterial isolates paired with longitudinal multiomics data enables mechanistic microbiome research.</title>
        <authorList>
            <person name="Poyet M."/>
            <person name="Groussin M."/>
            <person name="Gibbons S.M."/>
            <person name="Avila-Pacheco J."/>
            <person name="Jiang X."/>
            <person name="Kearney S.M."/>
            <person name="Perrotta A.R."/>
            <person name="Berdy B."/>
            <person name="Zhao S."/>
            <person name="Lieberman T.D."/>
            <person name="Swanson P.K."/>
            <person name="Smith M."/>
            <person name="Roesemann S."/>
            <person name="Alexander J.E."/>
            <person name="Rich S.A."/>
            <person name="Livny J."/>
            <person name="Vlamakis H."/>
            <person name="Clish C."/>
            <person name="Bullock K."/>
            <person name="Deik A."/>
            <person name="Scott J."/>
            <person name="Pierce K.A."/>
            <person name="Xavier R.J."/>
            <person name="Alm E.J."/>
        </authorList>
    </citation>
    <scope>NUCLEOTIDE SEQUENCE [LARGE SCALE GENOMIC DNA]</scope>
    <source>
        <strain evidence="8 13">BIOML-A204</strain>
        <strain evidence="7 12">BIOML-A266</strain>
    </source>
</reference>
<dbReference type="EMBL" id="NFHB01000003">
    <property type="protein sequence ID" value="OUN04036.1"/>
    <property type="molecule type" value="Genomic_DNA"/>
</dbReference>